<organism evidence="11 12">
    <name type="scientific">Neotamlana laminarinivorans</name>
    <dbReference type="NCBI Taxonomy" id="2883124"/>
    <lineage>
        <taxon>Bacteria</taxon>
        <taxon>Pseudomonadati</taxon>
        <taxon>Bacteroidota</taxon>
        <taxon>Flavobacteriia</taxon>
        <taxon>Flavobacteriales</taxon>
        <taxon>Flavobacteriaceae</taxon>
        <taxon>Neotamlana</taxon>
    </lineage>
</organism>
<dbReference type="InterPro" id="IPR039426">
    <property type="entry name" value="TonB-dep_rcpt-like"/>
</dbReference>
<dbReference type="GO" id="GO:0004180">
    <property type="term" value="F:carboxypeptidase activity"/>
    <property type="evidence" value="ECO:0007669"/>
    <property type="project" value="UniProtKB-KW"/>
</dbReference>
<dbReference type="RefSeq" id="WP_226543429.1">
    <property type="nucleotide sequence ID" value="NZ_JAJAPW010000003.1"/>
</dbReference>
<dbReference type="Gene3D" id="2.40.170.20">
    <property type="entry name" value="TonB-dependent receptor, beta-barrel domain"/>
    <property type="match status" value="1"/>
</dbReference>
<evidence type="ECO:0000256" key="6">
    <source>
        <dbReference type="ARBA" id="ARBA00023136"/>
    </source>
</evidence>
<evidence type="ECO:0000256" key="3">
    <source>
        <dbReference type="ARBA" id="ARBA00022452"/>
    </source>
</evidence>
<gene>
    <name evidence="11" type="ORF">LG649_08815</name>
</gene>
<evidence type="ECO:0000256" key="2">
    <source>
        <dbReference type="ARBA" id="ARBA00022448"/>
    </source>
</evidence>
<keyword evidence="3 8" id="KW-1134">Transmembrane beta strand</keyword>
<feature type="signal peptide" evidence="9">
    <location>
        <begin position="1"/>
        <end position="20"/>
    </location>
</feature>
<evidence type="ECO:0000256" key="9">
    <source>
        <dbReference type="SAM" id="SignalP"/>
    </source>
</evidence>
<evidence type="ECO:0000256" key="4">
    <source>
        <dbReference type="ARBA" id="ARBA00022692"/>
    </source>
</evidence>
<dbReference type="InterPro" id="IPR036942">
    <property type="entry name" value="Beta-barrel_TonB_sf"/>
</dbReference>
<dbReference type="GO" id="GO:0009279">
    <property type="term" value="C:cell outer membrane"/>
    <property type="evidence" value="ECO:0007669"/>
    <property type="project" value="UniProtKB-SubCell"/>
</dbReference>
<reference evidence="11" key="1">
    <citation type="submission" date="2021-10" db="EMBL/GenBank/DDBJ databases">
        <title>Tamlana sargassums sp. nov., and Tamlana laminarinivorans sp. nov., two new bacteria isolated from the brown alga.</title>
        <authorList>
            <person name="Li J."/>
        </authorList>
    </citation>
    <scope>NUCLEOTIDE SEQUENCE</scope>
    <source>
        <strain evidence="11">PT2-4</strain>
    </source>
</reference>
<dbReference type="PANTHER" id="PTHR30069">
    <property type="entry name" value="TONB-DEPENDENT OUTER MEMBRANE RECEPTOR"/>
    <property type="match status" value="1"/>
</dbReference>
<proteinExistence type="inferred from homology"/>
<dbReference type="GO" id="GO:0015344">
    <property type="term" value="F:siderophore uptake transmembrane transporter activity"/>
    <property type="evidence" value="ECO:0007669"/>
    <property type="project" value="TreeGrafter"/>
</dbReference>
<keyword evidence="2 8" id="KW-0813">Transport</keyword>
<sequence>MTKITIVIVFILSFTGYTQAQNGTIKGLVTNTKNEPLAGITVIIKDSNHGVATDFDGFYTLKNLPYKTYILKVSAIGFKTKEIPINIDTLVLTKNIVLQEDTAQLDQIVVTGKTKSTKIEEVGFSVDAIETQKIINQSVAINAVLDKAPGINVRSTGGIGSDFEYSINGLTGNAIRFFIDGIPMDYYGSSYSINNLPISLIERIDIYKGVVPVSLGSDALGGAINLVTNKETSNFAEASYSFGSFNTHQVALHGQWKSNSGFTTRLSSFYTYSDNNYKVWGEGVFYGEEGTGRAIYFTEDNPAERFNDDFQTLSAKVDFGFTNKKWTDHFFISLLVSDQKKGVQTGQTMGHVYGEMRNNETVIMPTLTYQKKDFLTNGLDINTFAGYSETKSTVIDTTMNVYDWRGEIIGTNPSGGEIGRNGSSLYTQNDKSQIYRVNTTYKLPLNFKLAFNYLFSNTKRTGKDPFAAESRIPYSEPQSIGSHFAGLSLETTKFNNKLKANAFVKYYAFNASINDLEYTTEYEIINYKNHVNNWGGGFAASYKIKPSFLIKTSLEQATRLPSATEALGDGVTISPNFEIEPEQSFNINFGTILGRYGFGNHGVKIALNTFYRSVTNKLQLNIFGGQELGQYTNIRKIGGTGAEIDIIYDYNQNLRINLNGTYQNIRNKQKIDENGNSNILYGDRLRNQPYLLANSGIEYTLEDLFQKESKVFTYFQASYVHEFFLRWPSLGVADQKDVVPTQLVFDAGLSYTFPSEKLSLALDVSNILNEQVYDNFLLQKPGRAIFAKINFQL</sequence>
<dbReference type="PROSITE" id="PS52016">
    <property type="entry name" value="TONB_DEPENDENT_REC_3"/>
    <property type="match status" value="1"/>
</dbReference>
<evidence type="ECO:0000256" key="7">
    <source>
        <dbReference type="ARBA" id="ARBA00023237"/>
    </source>
</evidence>
<dbReference type="Pfam" id="PF13715">
    <property type="entry name" value="CarbopepD_reg_2"/>
    <property type="match status" value="1"/>
</dbReference>
<comment type="caution">
    <text evidence="11">The sequence shown here is derived from an EMBL/GenBank/DDBJ whole genome shotgun (WGS) entry which is preliminary data.</text>
</comment>
<dbReference type="EMBL" id="JAJAPW010000003">
    <property type="protein sequence ID" value="MCB4798946.1"/>
    <property type="molecule type" value="Genomic_DNA"/>
</dbReference>
<dbReference type="AlphaFoldDB" id="A0A9X1I026"/>
<dbReference type="GO" id="GO:0044718">
    <property type="term" value="P:siderophore transmembrane transport"/>
    <property type="evidence" value="ECO:0007669"/>
    <property type="project" value="TreeGrafter"/>
</dbReference>
<keyword evidence="12" id="KW-1185">Reference proteome</keyword>
<dbReference type="Gene3D" id="2.170.130.10">
    <property type="entry name" value="TonB-dependent receptor, plug domain"/>
    <property type="match status" value="1"/>
</dbReference>
<name>A0A9X1I026_9FLAO</name>
<comment type="subcellular location">
    <subcellularLocation>
        <location evidence="1 8">Cell outer membrane</location>
        <topology evidence="1 8">Multi-pass membrane protein</topology>
    </subcellularLocation>
</comment>
<dbReference type="SUPFAM" id="SSF56935">
    <property type="entry name" value="Porins"/>
    <property type="match status" value="1"/>
</dbReference>
<evidence type="ECO:0000256" key="1">
    <source>
        <dbReference type="ARBA" id="ARBA00004571"/>
    </source>
</evidence>
<dbReference type="InterPro" id="IPR037066">
    <property type="entry name" value="Plug_dom_sf"/>
</dbReference>
<evidence type="ECO:0000256" key="8">
    <source>
        <dbReference type="PROSITE-ProRule" id="PRU01360"/>
    </source>
</evidence>
<protein>
    <submittedName>
        <fullName evidence="11">Carboxypeptidase-like regulatory domain-containing protein</fullName>
    </submittedName>
</protein>
<evidence type="ECO:0000259" key="10">
    <source>
        <dbReference type="Pfam" id="PF07715"/>
    </source>
</evidence>
<keyword evidence="7 8" id="KW-0998">Cell outer membrane</keyword>
<dbReference type="SUPFAM" id="SSF49464">
    <property type="entry name" value="Carboxypeptidase regulatory domain-like"/>
    <property type="match status" value="1"/>
</dbReference>
<dbReference type="PANTHER" id="PTHR30069:SF29">
    <property type="entry name" value="HEMOGLOBIN AND HEMOGLOBIN-HAPTOGLOBIN-BINDING PROTEIN 1-RELATED"/>
    <property type="match status" value="1"/>
</dbReference>
<evidence type="ECO:0000256" key="5">
    <source>
        <dbReference type="ARBA" id="ARBA00022729"/>
    </source>
</evidence>
<dbReference type="InterPro" id="IPR008969">
    <property type="entry name" value="CarboxyPept-like_regulatory"/>
</dbReference>
<evidence type="ECO:0000313" key="11">
    <source>
        <dbReference type="EMBL" id="MCB4798946.1"/>
    </source>
</evidence>
<dbReference type="InterPro" id="IPR012910">
    <property type="entry name" value="Plug_dom"/>
</dbReference>
<dbReference type="Pfam" id="PF07715">
    <property type="entry name" value="Plug"/>
    <property type="match status" value="1"/>
</dbReference>
<keyword evidence="6 8" id="KW-0472">Membrane</keyword>
<dbReference type="Proteomes" id="UP001139199">
    <property type="component" value="Unassembled WGS sequence"/>
</dbReference>
<keyword evidence="5 9" id="KW-0732">Signal</keyword>
<evidence type="ECO:0000313" key="12">
    <source>
        <dbReference type="Proteomes" id="UP001139199"/>
    </source>
</evidence>
<feature type="domain" description="TonB-dependent receptor plug" evidence="10">
    <location>
        <begin position="119"/>
        <end position="223"/>
    </location>
</feature>
<feature type="chain" id="PRO_5040987094" evidence="9">
    <location>
        <begin position="21"/>
        <end position="793"/>
    </location>
</feature>
<comment type="similarity">
    <text evidence="8">Belongs to the TonB-dependent receptor family.</text>
</comment>
<dbReference type="Gene3D" id="2.60.40.1120">
    <property type="entry name" value="Carboxypeptidase-like, regulatory domain"/>
    <property type="match status" value="1"/>
</dbReference>
<keyword evidence="4 8" id="KW-0812">Transmembrane</keyword>
<keyword evidence="11" id="KW-0378">Hydrolase</keyword>
<keyword evidence="11" id="KW-0645">Protease</keyword>
<keyword evidence="11" id="KW-0121">Carboxypeptidase</keyword>
<accession>A0A9X1I026</accession>